<dbReference type="AlphaFoldDB" id="A0A9Y2L3M1"/>
<dbReference type="RefSeq" id="WP_270917224.1">
    <property type="nucleotide sequence ID" value="NZ_CP127247.1"/>
</dbReference>
<evidence type="ECO:0000313" key="1">
    <source>
        <dbReference type="EMBL" id="WIY26782.1"/>
    </source>
</evidence>
<gene>
    <name evidence="1" type="ORF">QPJ95_07660</name>
</gene>
<proteinExistence type="predicted"/>
<sequence length="82" mass="9247">MPGHADENVCLFREYFVSSDDRFNCGVDLCEVEFNLAQAQGGLIFHQRVYCGFQPCTCGRSVFDQSLPSGLHLFEIMQGFAF</sequence>
<name>A0A9Y2L3M1_9RHOB</name>
<dbReference type="EMBL" id="CP127247">
    <property type="protein sequence ID" value="WIY26782.1"/>
    <property type="molecule type" value="Genomic_DNA"/>
</dbReference>
<accession>A0A9Y2L3M1</accession>
<dbReference type="KEGG" id="ppso:QPJ95_07660"/>
<evidence type="ECO:0000313" key="2">
    <source>
        <dbReference type="Proteomes" id="UP001238334"/>
    </source>
</evidence>
<organism evidence="1 2">
    <name type="scientific">Parasedimentitalea psychrophila</name>
    <dbReference type="NCBI Taxonomy" id="2997337"/>
    <lineage>
        <taxon>Bacteria</taxon>
        <taxon>Pseudomonadati</taxon>
        <taxon>Pseudomonadota</taxon>
        <taxon>Alphaproteobacteria</taxon>
        <taxon>Rhodobacterales</taxon>
        <taxon>Paracoccaceae</taxon>
        <taxon>Parasedimentitalea</taxon>
    </lineage>
</organism>
<reference evidence="1 2" key="1">
    <citation type="submission" date="2023-06" db="EMBL/GenBank/DDBJ databases">
        <title>Parasedimentitalea psychrophila sp. nov., a psychrophilic bacterium isolated from deep-sea sediment.</title>
        <authorList>
            <person name="Li A."/>
        </authorList>
    </citation>
    <scope>NUCLEOTIDE SEQUENCE [LARGE SCALE GENOMIC DNA]</scope>
    <source>
        <strain evidence="1 2">QS115</strain>
    </source>
</reference>
<protein>
    <submittedName>
        <fullName evidence="1">Uncharacterized protein</fullName>
    </submittedName>
</protein>
<keyword evidence="2" id="KW-1185">Reference proteome</keyword>
<dbReference type="Proteomes" id="UP001238334">
    <property type="component" value="Chromosome"/>
</dbReference>